<comment type="subunit">
    <text evidence="6">Homodimer.</text>
</comment>
<keyword evidence="4 6" id="KW-0520">NAD</keyword>
<sequence length="208" mass="22940">MIRLLHIDASILQAQSVTRQLTADIASRLTEKYPDTHVVYRDVVADEISHLTGPIAAGFRSLDGDVFDERVIQQHRLSESLVAEFLASDVILVGAPMYNFSVPTQLKAWLDRLAQAGKTFKYTENGPVGLSGGRTVIIASARGGFYHGGQFEDMDFQERYLSAFFGFLGIKNIHFVRAEGASKGEAILLREMDNARHAAATLIQSLNL</sequence>
<dbReference type="GO" id="GO:0010181">
    <property type="term" value="F:FMN binding"/>
    <property type="evidence" value="ECO:0007669"/>
    <property type="project" value="UniProtKB-UniRule"/>
</dbReference>
<feature type="binding site" evidence="6">
    <location>
        <position position="10"/>
    </location>
    <ligand>
        <name>FMN</name>
        <dbReference type="ChEBI" id="CHEBI:58210"/>
    </ligand>
</feature>
<keyword evidence="3 6" id="KW-0560">Oxidoreductase</keyword>
<dbReference type="SUPFAM" id="SSF52218">
    <property type="entry name" value="Flavoproteins"/>
    <property type="match status" value="1"/>
</dbReference>
<dbReference type="GO" id="GO:0016652">
    <property type="term" value="F:oxidoreductase activity, acting on NAD(P)H as acceptor"/>
    <property type="evidence" value="ECO:0007669"/>
    <property type="project" value="UniProtKB-UniRule"/>
</dbReference>
<dbReference type="PATRIC" id="fig|553.3.peg.4064"/>
<dbReference type="PANTHER" id="PTHR43741:SF4">
    <property type="entry name" value="FMN-DEPENDENT NADH:QUINONE OXIDOREDUCTASE"/>
    <property type="match status" value="1"/>
</dbReference>
<evidence type="ECO:0000256" key="5">
    <source>
        <dbReference type="ARBA" id="ARBA00048542"/>
    </source>
</evidence>
<dbReference type="OrthoDB" id="9787136at2"/>
<gene>
    <name evidence="8" type="primary">acpD</name>
    <name evidence="6" type="synonym">azoR</name>
    <name evidence="8" type="ordered locus">PAJ_3533</name>
</gene>
<keyword evidence="1 6" id="KW-0285">Flavoprotein</keyword>
<dbReference type="InterPro" id="IPR023048">
    <property type="entry name" value="NADH:quinone_OxRdtase_FMN_depd"/>
</dbReference>
<comment type="catalytic activity">
    <reaction evidence="6">
        <text>2 a quinone + NADH + H(+) = 2 a 1,4-benzosemiquinone + NAD(+)</text>
        <dbReference type="Rhea" id="RHEA:65952"/>
        <dbReference type="ChEBI" id="CHEBI:15378"/>
        <dbReference type="ChEBI" id="CHEBI:57540"/>
        <dbReference type="ChEBI" id="CHEBI:57945"/>
        <dbReference type="ChEBI" id="CHEBI:132124"/>
        <dbReference type="ChEBI" id="CHEBI:134225"/>
    </reaction>
</comment>
<dbReference type="AlphaFoldDB" id="A0A0H3L2I3"/>
<organism evidence="8 9">
    <name type="scientific">Pantoea ananatis (strain AJ13355)</name>
    <dbReference type="NCBI Taxonomy" id="932677"/>
    <lineage>
        <taxon>Bacteria</taxon>
        <taxon>Pseudomonadati</taxon>
        <taxon>Pseudomonadota</taxon>
        <taxon>Gammaproteobacteria</taxon>
        <taxon>Enterobacterales</taxon>
        <taxon>Erwiniaceae</taxon>
        <taxon>Pantoea</taxon>
    </lineage>
</organism>
<dbReference type="InterPro" id="IPR003680">
    <property type="entry name" value="Flavodoxin_fold"/>
</dbReference>
<dbReference type="Pfam" id="PF02525">
    <property type="entry name" value="Flavodoxin_2"/>
    <property type="match status" value="1"/>
</dbReference>
<dbReference type="GO" id="GO:0009055">
    <property type="term" value="F:electron transfer activity"/>
    <property type="evidence" value="ECO:0007669"/>
    <property type="project" value="UniProtKB-UniRule"/>
</dbReference>
<dbReference type="Proteomes" id="UP000006690">
    <property type="component" value="Chromosome"/>
</dbReference>
<evidence type="ECO:0000256" key="4">
    <source>
        <dbReference type="ARBA" id="ARBA00023027"/>
    </source>
</evidence>
<dbReference type="EC" id="1.6.5.-" evidence="6"/>
<evidence type="ECO:0000256" key="6">
    <source>
        <dbReference type="HAMAP-Rule" id="MF_01216"/>
    </source>
</evidence>
<evidence type="ECO:0000259" key="7">
    <source>
        <dbReference type="Pfam" id="PF02525"/>
    </source>
</evidence>
<comment type="caution">
    <text evidence="6">Lacks conserved residue(s) required for the propagation of feature annotation.</text>
</comment>
<comment type="catalytic activity">
    <reaction evidence="5">
        <text>N,N-dimethyl-1,4-phenylenediamine + anthranilate + 2 NAD(+) = 2-(4-dimethylaminophenyl)diazenylbenzoate + 2 NADH + 2 H(+)</text>
        <dbReference type="Rhea" id="RHEA:55872"/>
        <dbReference type="ChEBI" id="CHEBI:15378"/>
        <dbReference type="ChEBI" id="CHEBI:15783"/>
        <dbReference type="ChEBI" id="CHEBI:16567"/>
        <dbReference type="ChEBI" id="CHEBI:57540"/>
        <dbReference type="ChEBI" id="CHEBI:57945"/>
        <dbReference type="ChEBI" id="CHEBI:71579"/>
        <dbReference type="EC" id="1.7.1.17"/>
    </reaction>
    <physiologicalReaction direction="right-to-left" evidence="5">
        <dbReference type="Rhea" id="RHEA:55874"/>
    </physiologicalReaction>
</comment>
<evidence type="ECO:0000313" key="8">
    <source>
        <dbReference type="EMBL" id="BAK13612.1"/>
    </source>
</evidence>
<dbReference type="EC" id="1.7.1.17" evidence="6"/>
<dbReference type="InterPro" id="IPR029039">
    <property type="entry name" value="Flavoprotein-like_sf"/>
</dbReference>
<comment type="cofactor">
    <cofactor evidence="6">
        <name>FMN</name>
        <dbReference type="ChEBI" id="CHEBI:58210"/>
    </cofactor>
    <text evidence="6">Binds 1 FMN per subunit.</text>
</comment>
<evidence type="ECO:0000313" key="9">
    <source>
        <dbReference type="Proteomes" id="UP000006690"/>
    </source>
</evidence>
<dbReference type="GO" id="GO:0016655">
    <property type="term" value="F:oxidoreductase activity, acting on NAD(P)H, quinone or similar compound as acceptor"/>
    <property type="evidence" value="ECO:0007669"/>
    <property type="project" value="InterPro"/>
</dbReference>
<dbReference type="EMBL" id="AP012032">
    <property type="protein sequence ID" value="BAK13612.1"/>
    <property type="molecule type" value="Genomic_DNA"/>
</dbReference>
<comment type="similarity">
    <text evidence="6">Belongs to the azoreductase type 1 family.</text>
</comment>
<name>A0A0H3L2I3_PANAA</name>
<evidence type="ECO:0000256" key="1">
    <source>
        <dbReference type="ARBA" id="ARBA00022630"/>
    </source>
</evidence>
<proteinExistence type="inferred from homology"/>
<reference evidence="9" key="1">
    <citation type="journal article" date="2012" name="Appl. Microbiol. Biotechnol.">
        <title>The complete genome sequence of Pantoea ananatis AJ13355, an organism with great biotechnological potential.</title>
        <authorList>
            <person name="Hara Y."/>
            <person name="Kadotani N."/>
            <person name="Izui H."/>
            <person name="Katashkina J.I."/>
            <person name="Kuvaeva T.M."/>
            <person name="Andreeva I.G."/>
            <person name="Golubeva L.I."/>
            <person name="Malko D.B."/>
            <person name="Makeev V.J."/>
            <person name="Mashko S.V."/>
            <person name="Kozlov Y.I."/>
        </authorList>
    </citation>
    <scope>NUCLEOTIDE SEQUENCE [LARGE SCALE GENOMIC DNA]</scope>
    <source>
        <strain evidence="9">AJ13355</strain>
    </source>
</reference>
<dbReference type="eggNOG" id="COG1182">
    <property type="taxonomic scope" value="Bacteria"/>
</dbReference>
<dbReference type="Gene3D" id="3.40.50.360">
    <property type="match status" value="1"/>
</dbReference>
<accession>A0A0H3L2I3</accession>
<comment type="function">
    <text evidence="6">Also exhibits azoreductase activity. Catalyzes the reductive cleavage of the azo bond in aromatic azo compounds to the corresponding amines.</text>
</comment>
<dbReference type="HOGENOM" id="CLU_088964_0_0_6"/>
<evidence type="ECO:0000256" key="3">
    <source>
        <dbReference type="ARBA" id="ARBA00023002"/>
    </source>
</evidence>
<dbReference type="HAMAP" id="MF_01216">
    <property type="entry name" value="Azoreductase_type1"/>
    <property type="match status" value="1"/>
</dbReference>
<dbReference type="PANTHER" id="PTHR43741">
    <property type="entry name" value="FMN-DEPENDENT NADH-AZOREDUCTASE 1"/>
    <property type="match status" value="1"/>
</dbReference>
<protein>
    <recommendedName>
        <fullName evidence="6">FMN dependent NADH:quinone oxidoreductase</fullName>
        <ecNumber evidence="6">1.6.5.-</ecNumber>
    </recommendedName>
    <alternativeName>
        <fullName evidence="6">Azo-dye reductase</fullName>
    </alternativeName>
    <alternativeName>
        <fullName evidence="6">FMN-dependent NADH-azo compound oxidoreductase</fullName>
    </alternativeName>
    <alternativeName>
        <fullName evidence="6">FMN-dependent NADH-azoreductase</fullName>
        <ecNumber evidence="6">1.7.1.17</ecNumber>
    </alternativeName>
</protein>
<keyword evidence="2 6" id="KW-0288">FMN</keyword>
<evidence type="ECO:0000256" key="2">
    <source>
        <dbReference type="ARBA" id="ARBA00022643"/>
    </source>
</evidence>
<feature type="binding site" evidence="6">
    <location>
        <begin position="97"/>
        <end position="100"/>
    </location>
    <ligand>
        <name>FMN</name>
        <dbReference type="ChEBI" id="CHEBI:58210"/>
    </ligand>
</feature>
<comment type="function">
    <text evidence="6">Quinone reductase that provides resistance to thiol-specific stress caused by electrophilic quinones.</text>
</comment>
<dbReference type="RefSeq" id="WP_013024279.1">
    <property type="nucleotide sequence ID" value="NC_017531.2"/>
</dbReference>
<dbReference type="KEGG" id="paj:PAJ_3533"/>
<dbReference type="InterPro" id="IPR050104">
    <property type="entry name" value="FMN-dep_NADH:Q_OxRdtase_AzoR1"/>
</dbReference>
<feature type="domain" description="Flavodoxin-like fold" evidence="7">
    <location>
        <begin position="3"/>
        <end position="186"/>
    </location>
</feature>